<feature type="transmembrane region" description="Helical" evidence="1">
    <location>
        <begin position="113"/>
        <end position="144"/>
    </location>
</feature>
<evidence type="ECO:0000313" key="2">
    <source>
        <dbReference type="EMBL" id="NMP26617.1"/>
    </source>
</evidence>
<keyword evidence="1" id="KW-0812">Transmembrane</keyword>
<name>A0A848MEP3_9GAMM</name>
<keyword evidence="3" id="KW-1185">Reference proteome</keyword>
<keyword evidence="1" id="KW-1133">Transmembrane helix</keyword>
<feature type="transmembrane region" description="Helical" evidence="1">
    <location>
        <begin position="29"/>
        <end position="48"/>
    </location>
</feature>
<accession>A0A848MEP3</accession>
<comment type="caution">
    <text evidence="2">The sequence shown here is derived from an EMBL/GenBank/DDBJ whole genome shotgun (WGS) entry which is preliminary data.</text>
</comment>
<reference evidence="2 3" key="2">
    <citation type="submission" date="2020-06" db="EMBL/GenBank/DDBJ databases">
        <title>Polyphasic characterization of a Rahnella strain isolated from tree sap.</title>
        <authorList>
            <person name="Kim I.S."/>
        </authorList>
    </citation>
    <scope>NUCLEOTIDE SEQUENCE [LARGE SCALE GENOMIC DNA]</scope>
    <source>
        <strain evidence="2 3">SAP-1</strain>
    </source>
</reference>
<gene>
    <name evidence="2" type="ORF">GW590_07050</name>
</gene>
<keyword evidence="1" id="KW-0472">Membrane</keyword>
<reference evidence="2 3" key="1">
    <citation type="submission" date="2020-01" db="EMBL/GenBank/DDBJ databases">
        <authorList>
            <person name="Lee S.D."/>
        </authorList>
    </citation>
    <scope>NUCLEOTIDE SEQUENCE [LARGE SCALE GENOMIC DNA]</scope>
    <source>
        <strain evidence="2 3">SAP-1</strain>
    </source>
</reference>
<feature type="transmembrane region" description="Helical" evidence="1">
    <location>
        <begin position="69"/>
        <end position="88"/>
    </location>
</feature>
<dbReference type="EMBL" id="JAADJU010000003">
    <property type="protein sequence ID" value="NMP26617.1"/>
    <property type="molecule type" value="Genomic_DNA"/>
</dbReference>
<protein>
    <submittedName>
        <fullName evidence="2">Uncharacterized protein</fullName>
    </submittedName>
</protein>
<dbReference type="AlphaFoldDB" id="A0A848MEP3"/>
<organism evidence="2 3">
    <name type="scientific">Rouxiella aceris</name>
    <dbReference type="NCBI Taxonomy" id="2703884"/>
    <lineage>
        <taxon>Bacteria</taxon>
        <taxon>Pseudomonadati</taxon>
        <taxon>Pseudomonadota</taxon>
        <taxon>Gammaproteobacteria</taxon>
        <taxon>Enterobacterales</taxon>
        <taxon>Yersiniaceae</taxon>
        <taxon>Rouxiella</taxon>
    </lineage>
</organism>
<sequence>MRLSADVEAQQFSQWQGAVRRGVSQVGDAMPFAIAVFSSVLQVAALFASASSRFRGLHSSIVQKWIFGIGGRLLGVYAGAVAAGYDFYHSYDEFSKGHIGLATAYALSGFSDLWLIATFLWVIPTIGTIIAFAILIGTAIYLALNDRDKIQKWLIQCLWRKIPTNENQTKESQEIFQKREESDLPIWPSMVMEMNELKLALGTGERNGLLRNVP</sequence>
<dbReference type="Proteomes" id="UP000585363">
    <property type="component" value="Unassembled WGS sequence"/>
</dbReference>
<evidence type="ECO:0000313" key="3">
    <source>
        <dbReference type="Proteomes" id="UP000585363"/>
    </source>
</evidence>
<evidence type="ECO:0000256" key="1">
    <source>
        <dbReference type="SAM" id="Phobius"/>
    </source>
</evidence>
<dbReference type="RefSeq" id="WP_169402310.1">
    <property type="nucleotide sequence ID" value="NZ_JAADJU010000003.1"/>
</dbReference>
<proteinExistence type="predicted"/>